<evidence type="ECO:0000256" key="1">
    <source>
        <dbReference type="ARBA" id="ARBA00005046"/>
    </source>
</evidence>
<comment type="pathway">
    <text evidence="1">Cofactor biosynthesis; molybdopterin biosynthesis.</text>
</comment>
<dbReference type="PANTHER" id="PTHR33359">
    <property type="entry name" value="MOLYBDOPTERIN SYNTHASE SULFUR CARRIER SUBUNIT"/>
    <property type="match status" value="1"/>
</dbReference>
<sequence length="82" mass="9110">MNRIKVLFFATLRQRAGMKALELDVPEEMSVQGLRELLGRDYPALRQSLETVVIAVNREFAFDDAVIPTNGEVAFFPPVSGG</sequence>
<reference evidence="4" key="1">
    <citation type="journal article" date="2009" name="ISME J.">
        <title>An uncultivated crenarchaeota contains functional bacteriochlorophyll a synthase.</title>
        <authorList>
            <person name="Meng J."/>
            <person name="Wang F."/>
            <person name="Wang F."/>
            <person name="Zheng Y."/>
            <person name="Peng X."/>
            <person name="Zhou H."/>
            <person name="Xiao X."/>
        </authorList>
    </citation>
    <scope>NUCLEOTIDE SEQUENCE</scope>
</reference>
<evidence type="ECO:0000256" key="3">
    <source>
        <dbReference type="ARBA" id="ARBA00023150"/>
    </source>
</evidence>
<dbReference type="PANTHER" id="PTHR33359:SF1">
    <property type="entry name" value="MOLYBDOPTERIN SYNTHASE SULFUR CARRIER SUBUNIT"/>
    <property type="match status" value="1"/>
</dbReference>
<keyword evidence="2" id="KW-0547">Nucleotide-binding</keyword>
<dbReference type="NCBIfam" id="TIGR01682">
    <property type="entry name" value="moaD"/>
    <property type="match status" value="1"/>
</dbReference>
<dbReference type="UniPathway" id="UPA00344"/>
<dbReference type="EMBL" id="EU559699">
    <property type="protein sequence ID" value="ACD50093.1"/>
    <property type="molecule type" value="Genomic_DNA"/>
</dbReference>
<evidence type="ECO:0000313" key="4">
    <source>
        <dbReference type="EMBL" id="ACD50093.1"/>
    </source>
</evidence>
<dbReference type="FunFam" id="3.10.20.30:FF:000010">
    <property type="entry name" value="Molybdopterin synthase sulfur carrier subunit"/>
    <property type="match status" value="1"/>
</dbReference>
<dbReference type="Gene3D" id="3.10.20.30">
    <property type="match status" value="1"/>
</dbReference>
<accession>B2YI89</accession>
<dbReference type="AlphaFoldDB" id="B2YI89"/>
<dbReference type="GO" id="GO:0000166">
    <property type="term" value="F:nucleotide binding"/>
    <property type="evidence" value="ECO:0007669"/>
    <property type="project" value="UniProtKB-KW"/>
</dbReference>
<dbReference type="InterPro" id="IPR003749">
    <property type="entry name" value="ThiS/MoaD-like"/>
</dbReference>
<dbReference type="GO" id="GO:1990133">
    <property type="term" value="C:molybdopterin adenylyltransferase complex"/>
    <property type="evidence" value="ECO:0007669"/>
    <property type="project" value="TreeGrafter"/>
</dbReference>
<protein>
    <submittedName>
        <fullName evidence="4">Molybdopterin MPT converting factor</fullName>
    </submittedName>
</protein>
<dbReference type="GO" id="GO:0006777">
    <property type="term" value="P:Mo-molybdopterin cofactor biosynthetic process"/>
    <property type="evidence" value="ECO:0007669"/>
    <property type="project" value="UniProtKB-KW"/>
</dbReference>
<dbReference type="InterPro" id="IPR016155">
    <property type="entry name" value="Mopterin_synth/thiamin_S_b"/>
</dbReference>
<dbReference type="InterPro" id="IPR012675">
    <property type="entry name" value="Beta-grasp_dom_sf"/>
</dbReference>
<dbReference type="SUPFAM" id="SSF54285">
    <property type="entry name" value="MoaD/ThiS"/>
    <property type="match status" value="1"/>
</dbReference>
<dbReference type="CDD" id="cd00754">
    <property type="entry name" value="Ubl_MoaD"/>
    <property type="match status" value="1"/>
</dbReference>
<name>B2YI89_9CREN</name>
<organism evidence="4">
    <name type="scientific">uncultured crenarchaeote MCG</name>
    <dbReference type="NCBI Taxonomy" id="529375"/>
    <lineage>
        <taxon>Archaea</taxon>
        <taxon>Thermoproteota</taxon>
        <taxon>environmental samples</taxon>
    </lineage>
</organism>
<keyword evidence="3" id="KW-0501">Molybdenum cofactor biosynthesis</keyword>
<dbReference type="InterPro" id="IPR044672">
    <property type="entry name" value="MOCS2A"/>
</dbReference>
<dbReference type="Pfam" id="PF02597">
    <property type="entry name" value="ThiS"/>
    <property type="match status" value="1"/>
</dbReference>
<proteinExistence type="predicted"/>
<evidence type="ECO:0000256" key="2">
    <source>
        <dbReference type="ARBA" id="ARBA00022741"/>
    </source>
</evidence>